<dbReference type="PANTHER" id="PTHR33048:SF129">
    <property type="entry name" value="INTEGRAL MEMBRANE PROTEIN-RELATED"/>
    <property type="match status" value="1"/>
</dbReference>
<keyword evidence="2 6" id="KW-0812">Transmembrane</keyword>
<evidence type="ECO:0000256" key="4">
    <source>
        <dbReference type="ARBA" id="ARBA00023136"/>
    </source>
</evidence>
<dbReference type="GeneID" id="37221326"/>
<dbReference type="Pfam" id="PF20684">
    <property type="entry name" value="Fung_rhodopsin"/>
    <property type="match status" value="1"/>
</dbReference>
<proteinExistence type="inferred from homology"/>
<keyword evidence="4 6" id="KW-0472">Membrane</keyword>
<protein>
    <submittedName>
        <fullName evidence="8">Integral membrane protein</fullName>
    </submittedName>
</protein>
<feature type="transmembrane region" description="Helical" evidence="6">
    <location>
        <begin position="29"/>
        <end position="51"/>
    </location>
</feature>
<evidence type="ECO:0000256" key="5">
    <source>
        <dbReference type="ARBA" id="ARBA00038359"/>
    </source>
</evidence>
<keyword evidence="3 6" id="KW-1133">Transmembrane helix</keyword>
<dbReference type="VEuPathDB" id="FungiDB:BO80DRAFT_370731"/>
<feature type="non-terminal residue" evidence="8">
    <location>
        <position position="254"/>
    </location>
</feature>
<dbReference type="GO" id="GO:0016020">
    <property type="term" value="C:membrane"/>
    <property type="evidence" value="ECO:0007669"/>
    <property type="project" value="UniProtKB-SubCell"/>
</dbReference>
<feature type="domain" description="Rhodopsin" evidence="7">
    <location>
        <begin position="47"/>
        <end position="252"/>
    </location>
</feature>
<dbReference type="RefSeq" id="XP_025580521.1">
    <property type="nucleotide sequence ID" value="XM_025716461.1"/>
</dbReference>
<dbReference type="Proteomes" id="UP000249402">
    <property type="component" value="Unassembled WGS sequence"/>
</dbReference>
<evidence type="ECO:0000313" key="9">
    <source>
        <dbReference type="Proteomes" id="UP000249402"/>
    </source>
</evidence>
<sequence length="254" mass="28243">MPGGLHPPLSVIESWPAPNTTDPESHSHAASILAAIFGGIAVVTVSLRLWARCVIQRQGGWDDICVAFALIPTIGLNIAVPLGAYVYGENHHVWDNTLPNLISERKLAIAEELFYVFASCFVKVSVLLFYRRMGNRTTISPKFLTIIYLSIASVIAYNIAFLIVIFVSCRPFSAYWMEIDPTYALTQKYRCYNEPAHLIAATAISLTQDFITTTLPAIFSWKLQMPVKQKLLLNVVFGLGYLAVVVAAIRIYFV</sequence>
<feature type="transmembrane region" description="Helical" evidence="6">
    <location>
        <begin position="198"/>
        <end position="219"/>
    </location>
</feature>
<evidence type="ECO:0000256" key="2">
    <source>
        <dbReference type="ARBA" id="ARBA00022692"/>
    </source>
</evidence>
<dbReference type="PANTHER" id="PTHR33048">
    <property type="entry name" value="PTH11-LIKE INTEGRAL MEMBRANE PROTEIN (AFU_ORTHOLOGUE AFUA_5G11245)"/>
    <property type="match status" value="1"/>
</dbReference>
<dbReference type="OrthoDB" id="5329176at2759"/>
<organism evidence="8 9">
    <name type="scientific">Aspergillus ibericus CBS 121593</name>
    <dbReference type="NCBI Taxonomy" id="1448316"/>
    <lineage>
        <taxon>Eukaryota</taxon>
        <taxon>Fungi</taxon>
        <taxon>Dikarya</taxon>
        <taxon>Ascomycota</taxon>
        <taxon>Pezizomycotina</taxon>
        <taxon>Eurotiomycetes</taxon>
        <taxon>Eurotiomycetidae</taxon>
        <taxon>Eurotiales</taxon>
        <taxon>Aspergillaceae</taxon>
        <taxon>Aspergillus</taxon>
        <taxon>Aspergillus subgen. Circumdati</taxon>
    </lineage>
</organism>
<reference evidence="8 9" key="1">
    <citation type="submission" date="2018-02" db="EMBL/GenBank/DDBJ databases">
        <title>The genomes of Aspergillus section Nigri reveals drivers in fungal speciation.</title>
        <authorList>
            <consortium name="DOE Joint Genome Institute"/>
            <person name="Vesth T.C."/>
            <person name="Nybo J."/>
            <person name="Theobald S."/>
            <person name="Brandl J."/>
            <person name="Frisvad J.C."/>
            <person name="Nielsen K.F."/>
            <person name="Lyhne E.K."/>
            <person name="Kogle M.E."/>
            <person name="Kuo A."/>
            <person name="Riley R."/>
            <person name="Clum A."/>
            <person name="Nolan M."/>
            <person name="Lipzen A."/>
            <person name="Salamov A."/>
            <person name="Henrissat B."/>
            <person name="Wiebenga A."/>
            <person name="De vries R.P."/>
            <person name="Grigoriev I.V."/>
            <person name="Mortensen U.H."/>
            <person name="Andersen M.R."/>
            <person name="Baker S.E."/>
        </authorList>
    </citation>
    <scope>NUCLEOTIDE SEQUENCE [LARGE SCALE GENOMIC DNA]</scope>
    <source>
        <strain evidence="8 9">CBS 121593</strain>
    </source>
</reference>
<feature type="transmembrane region" description="Helical" evidence="6">
    <location>
        <begin position="231"/>
        <end position="253"/>
    </location>
</feature>
<feature type="transmembrane region" description="Helical" evidence="6">
    <location>
        <begin position="143"/>
        <end position="167"/>
    </location>
</feature>
<keyword evidence="9" id="KW-1185">Reference proteome</keyword>
<dbReference type="InterPro" id="IPR049326">
    <property type="entry name" value="Rhodopsin_dom_fungi"/>
</dbReference>
<feature type="transmembrane region" description="Helical" evidence="6">
    <location>
        <begin position="63"/>
        <end position="87"/>
    </location>
</feature>
<dbReference type="STRING" id="1448316.A0A395HIV1"/>
<dbReference type="InterPro" id="IPR052337">
    <property type="entry name" value="SAT4-like"/>
</dbReference>
<evidence type="ECO:0000313" key="8">
    <source>
        <dbReference type="EMBL" id="RAL06194.1"/>
    </source>
</evidence>
<dbReference type="EMBL" id="KZ824419">
    <property type="protein sequence ID" value="RAL06194.1"/>
    <property type="molecule type" value="Genomic_DNA"/>
</dbReference>
<evidence type="ECO:0000256" key="6">
    <source>
        <dbReference type="SAM" id="Phobius"/>
    </source>
</evidence>
<evidence type="ECO:0000256" key="3">
    <source>
        <dbReference type="ARBA" id="ARBA00022989"/>
    </source>
</evidence>
<accession>A0A395HIV1</accession>
<dbReference type="AlphaFoldDB" id="A0A395HIV1"/>
<comment type="similarity">
    <text evidence="5">Belongs to the SAT4 family.</text>
</comment>
<gene>
    <name evidence="8" type="ORF">BO80DRAFT_370731</name>
</gene>
<name>A0A395HIV1_9EURO</name>
<evidence type="ECO:0000259" key="7">
    <source>
        <dbReference type="Pfam" id="PF20684"/>
    </source>
</evidence>
<evidence type="ECO:0000256" key="1">
    <source>
        <dbReference type="ARBA" id="ARBA00004141"/>
    </source>
</evidence>
<comment type="subcellular location">
    <subcellularLocation>
        <location evidence="1">Membrane</location>
        <topology evidence="1">Multi-pass membrane protein</topology>
    </subcellularLocation>
</comment>
<feature type="transmembrane region" description="Helical" evidence="6">
    <location>
        <begin position="113"/>
        <end position="131"/>
    </location>
</feature>